<keyword evidence="1" id="KW-0812">Transmembrane</keyword>
<gene>
    <name evidence="2" type="ORF">OUZ56_001948</name>
</gene>
<keyword evidence="1" id="KW-0472">Membrane</keyword>
<sequence length="109" mass="12269">MRSPRRGDGLNIRQQWPSSCVLNSCFCLIQRQRRRHQTETWGGNSVAACGHCCPSNLTVPFPMASSGFLIFLELAFFFFSFLLAMEAATIKSVTMTDDLHVSFIFSAKK</sequence>
<name>A0ABR0A481_9CRUS</name>
<evidence type="ECO:0000313" key="2">
    <source>
        <dbReference type="EMBL" id="KAK4019950.1"/>
    </source>
</evidence>
<accession>A0ABR0A481</accession>
<organism evidence="2 3">
    <name type="scientific">Daphnia magna</name>
    <dbReference type="NCBI Taxonomy" id="35525"/>
    <lineage>
        <taxon>Eukaryota</taxon>
        <taxon>Metazoa</taxon>
        <taxon>Ecdysozoa</taxon>
        <taxon>Arthropoda</taxon>
        <taxon>Crustacea</taxon>
        <taxon>Branchiopoda</taxon>
        <taxon>Diplostraca</taxon>
        <taxon>Cladocera</taxon>
        <taxon>Anomopoda</taxon>
        <taxon>Daphniidae</taxon>
        <taxon>Daphnia</taxon>
    </lineage>
</organism>
<protein>
    <submittedName>
        <fullName evidence="2">Uncharacterized protein</fullName>
    </submittedName>
</protein>
<keyword evidence="3" id="KW-1185">Reference proteome</keyword>
<proteinExistence type="predicted"/>
<reference evidence="2 3" key="1">
    <citation type="journal article" date="2023" name="Nucleic Acids Res.">
        <title>The hologenome of Daphnia magna reveals possible DNA methylation and microbiome-mediated evolution of the host genome.</title>
        <authorList>
            <person name="Chaturvedi A."/>
            <person name="Li X."/>
            <person name="Dhandapani V."/>
            <person name="Marshall H."/>
            <person name="Kissane S."/>
            <person name="Cuenca-Cambronero M."/>
            <person name="Asole G."/>
            <person name="Calvet F."/>
            <person name="Ruiz-Romero M."/>
            <person name="Marangio P."/>
            <person name="Guigo R."/>
            <person name="Rago D."/>
            <person name="Mirbahai L."/>
            <person name="Eastwood N."/>
            <person name="Colbourne J.K."/>
            <person name="Zhou J."/>
            <person name="Mallon E."/>
            <person name="Orsini L."/>
        </authorList>
    </citation>
    <scope>NUCLEOTIDE SEQUENCE [LARGE SCALE GENOMIC DNA]</scope>
    <source>
        <strain evidence="2">LRV0_1</strain>
    </source>
</reference>
<comment type="caution">
    <text evidence="2">The sequence shown here is derived from an EMBL/GenBank/DDBJ whole genome shotgun (WGS) entry which is preliminary data.</text>
</comment>
<feature type="transmembrane region" description="Helical" evidence="1">
    <location>
        <begin position="64"/>
        <end position="85"/>
    </location>
</feature>
<evidence type="ECO:0000256" key="1">
    <source>
        <dbReference type="SAM" id="Phobius"/>
    </source>
</evidence>
<keyword evidence="1" id="KW-1133">Transmembrane helix</keyword>
<dbReference type="Proteomes" id="UP001234178">
    <property type="component" value="Unassembled WGS sequence"/>
</dbReference>
<evidence type="ECO:0000313" key="3">
    <source>
        <dbReference type="Proteomes" id="UP001234178"/>
    </source>
</evidence>
<dbReference type="EMBL" id="JAOYFB010000036">
    <property type="protein sequence ID" value="KAK4019950.1"/>
    <property type="molecule type" value="Genomic_DNA"/>
</dbReference>